<evidence type="ECO:0000256" key="3">
    <source>
        <dbReference type="ARBA" id="ARBA00004647"/>
    </source>
</evidence>
<gene>
    <name evidence="11" type="ORF">WJX84_011209</name>
</gene>
<organism evidence="11 12">
    <name type="scientific">Apatococcus fuscideae</name>
    <dbReference type="NCBI Taxonomy" id="2026836"/>
    <lineage>
        <taxon>Eukaryota</taxon>
        <taxon>Viridiplantae</taxon>
        <taxon>Chlorophyta</taxon>
        <taxon>core chlorophytes</taxon>
        <taxon>Trebouxiophyceae</taxon>
        <taxon>Chlorellales</taxon>
        <taxon>Chlorellaceae</taxon>
        <taxon>Apatococcus</taxon>
    </lineage>
</organism>
<dbReference type="GO" id="GO:0000922">
    <property type="term" value="C:spindle pole"/>
    <property type="evidence" value="ECO:0007669"/>
    <property type="project" value="UniProtKB-SubCell"/>
</dbReference>
<evidence type="ECO:0000256" key="7">
    <source>
        <dbReference type="ARBA" id="ARBA00023212"/>
    </source>
</evidence>
<reference evidence="11 12" key="1">
    <citation type="journal article" date="2024" name="Nat. Commun.">
        <title>Phylogenomics reveals the evolutionary origins of lichenization in chlorophyte algae.</title>
        <authorList>
            <person name="Puginier C."/>
            <person name="Libourel C."/>
            <person name="Otte J."/>
            <person name="Skaloud P."/>
            <person name="Haon M."/>
            <person name="Grisel S."/>
            <person name="Petersen M."/>
            <person name="Berrin J.G."/>
            <person name="Delaux P.M."/>
            <person name="Dal Grande F."/>
            <person name="Keller J."/>
        </authorList>
    </citation>
    <scope>NUCLEOTIDE SEQUENCE [LARGE SCALE GENOMIC DNA]</scope>
    <source>
        <strain evidence="11 12">SAG 2523</strain>
    </source>
</reference>
<evidence type="ECO:0000256" key="5">
    <source>
        <dbReference type="ARBA" id="ARBA00022490"/>
    </source>
</evidence>
<evidence type="ECO:0000256" key="9">
    <source>
        <dbReference type="SAM" id="MobiDB-lite"/>
    </source>
</evidence>
<accession>A0AAW1T534</accession>
<dbReference type="Pfam" id="PF15007">
    <property type="entry name" value="CEP44"/>
    <property type="match status" value="1"/>
</dbReference>
<dbReference type="PANTHER" id="PTHR31477">
    <property type="entry name" value="CENTROSOMAL PROTEIN OF 44 KDA"/>
    <property type="match status" value="1"/>
</dbReference>
<feature type="compositionally biased region" description="Low complexity" evidence="9">
    <location>
        <begin position="145"/>
        <end position="155"/>
    </location>
</feature>
<comment type="subcellular location">
    <subcellularLocation>
        <location evidence="1">Cytoplasm</location>
        <location evidence="1">Cytoskeleton</location>
        <location evidence="1">Microtubule organizing center</location>
        <location evidence="1">Centrosome</location>
        <location evidence="1">Centriole</location>
    </subcellularLocation>
    <subcellularLocation>
        <location evidence="3">Cytoplasm</location>
        <location evidence="3">Cytoskeleton</location>
        <location evidence="3">Spindle pole</location>
    </subcellularLocation>
    <subcellularLocation>
        <location evidence="2">Midbody</location>
    </subcellularLocation>
</comment>
<dbReference type="AlphaFoldDB" id="A0AAW1T534"/>
<feature type="domain" description="Centrosomal CEP44" evidence="10">
    <location>
        <begin position="5"/>
        <end position="128"/>
    </location>
</feature>
<evidence type="ECO:0000313" key="12">
    <source>
        <dbReference type="Proteomes" id="UP001485043"/>
    </source>
</evidence>
<feature type="region of interest" description="Disordered" evidence="9">
    <location>
        <begin position="124"/>
        <end position="176"/>
    </location>
</feature>
<evidence type="ECO:0000259" key="10">
    <source>
        <dbReference type="Pfam" id="PF15007"/>
    </source>
</evidence>
<dbReference type="PANTHER" id="PTHR31477:SF1">
    <property type="entry name" value="CENTROSOMAL PROTEIN OF 44 KDA"/>
    <property type="match status" value="1"/>
</dbReference>
<evidence type="ECO:0000256" key="4">
    <source>
        <dbReference type="ARBA" id="ARBA00014053"/>
    </source>
</evidence>
<evidence type="ECO:0000256" key="8">
    <source>
        <dbReference type="ARBA" id="ARBA00046235"/>
    </source>
</evidence>
<dbReference type="GO" id="GO:0030496">
    <property type="term" value="C:midbody"/>
    <property type="evidence" value="ECO:0007669"/>
    <property type="project" value="UniProtKB-SubCell"/>
</dbReference>
<dbReference type="EMBL" id="JALJOV010000369">
    <property type="protein sequence ID" value="KAK9864308.1"/>
    <property type="molecule type" value="Genomic_DNA"/>
</dbReference>
<evidence type="ECO:0000313" key="11">
    <source>
        <dbReference type="EMBL" id="KAK9864308.1"/>
    </source>
</evidence>
<feature type="compositionally biased region" description="Basic and acidic residues" evidence="9">
    <location>
        <begin position="134"/>
        <end position="144"/>
    </location>
</feature>
<keyword evidence="12" id="KW-1185">Reference proteome</keyword>
<sequence length="228" mass="24910">MATGDIRNNLERLKRELVQIRFQGDLDVVGMRLGDPAAFLPVLHYCMVKFSRHVASDIAAGGLELQGKSDARFLETAFKVFRDVFGLKPVLSAAQFLEQGYSERKVILVTDVVKHCKRQHQSAVRRQRLAAAKPIRDGSPKSQKENAQAKANAASTKGHLPGDKAAAKDARASQSRGSSLPLLNAIMLLSTVQQLQHCRQKGHSSSTFQQQQPTPTKLPASSSPTKCA</sequence>
<proteinExistence type="predicted"/>
<evidence type="ECO:0000256" key="6">
    <source>
        <dbReference type="ARBA" id="ARBA00023054"/>
    </source>
</evidence>
<dbReference type="InterPro" id="IPR029157">
    <property type="entry name" value="CEP44_CC"/>
</dbReference>
<evidence type="ECO:0000256" key="1">
    <source>
        <dbReference type="ARBA" id="ARBA00004114"/>
    </source>
</evidence>
<feature type="region of interest" description="Disordered" evidence="9">
    <location>
        <begin position="200"/>
        <end position="228"/>
    </location>
</feature>
<name>A0AAW1T534_9CHLO</name>
<keyword evidence="5" id="KW-0963">Cytoplasm</keyword>
<comment type="caution">
    <text evidence="11">The sequence shown here is derived from an EMBL/GenBank/DDBJ whole genome shotgun (WGS) entry which is preliminary data.</text>
</comment>
<evidence type="ECO:0000256" key="2">
    <source>
        <dbReference type="ARBA" id="ARBA00004214"/>
    </source>
</evidence>
<comment type="function">
    <text evidence="8">Centriole-enriched microtubule-binding protein involved in centriole biogenesis. In collaboration with CEP295 and POC1B, is required for the centriole-to-centrosome conversion by ensuring the formation of bona fide centriole wall. Functions as a linker component that maintains centrosome cohesion. Associates with CROCC and regulates its stability and localization to the centrosome.</text>
</comment>
<dbReference type="GO" id="GO:0005814">
    <property type="term" value="C:centriole"/>
    <property type="evidence" value="ECO:0007669"/>
    <property type="project" value="UniProtKB-SubCell"/>
</dbReference>
<protein>
    <recommendedName>
        <fullName evidence="4">Centrosomal protein of 44 kDa</fullName>
    </recommendedName>
</protein>
<feature type="compositionally biased region" description="Basic and acidic residues" evidence="9">
    <location>
        <begin position="160"/>
        <end position="171"/>
    </location>
</feature>
<feature type="compositionally biased region" description="Polar residues" evidence="9">
    <location>
        <begin position="219"/>
        <end position="228"/>
    </location>
</feature>
<keyword evidence="6" id="KW-0175">Coiled coil</keyword>
<dbReference type="Proteomes" id="UP001485043">
    <property type="component" value="Unassembled WGS sequence"/>
</dbReference>
<feature type="compositionally biased region" description="Low complexity" evidence="9">
    <location>
        <begin position="204"/>
        <end position="215"/>
    </location>
</feature>
<dbReference type="InterPro" id="IPR033603">
    <property type="entry name" value="CEP44"/>
</dbReference>
<keyword evidence="7" id="KW-0206">Cytoskeleton</keyword>